<comment type="caution">
    <text evidence="1">The sequence shown here is derived from an EMBL/GenBank/DDBJ whole genome shotgun (WGS) entry which is preliminary data.</text>
</comment>
<gene>
    <name evidence="1" type="ORF">FKY71_15265</name>
</gene>
<organism evidence="1 2">
    <name type="scientific">Spiribacter salinus</name>
    <dbReference type="NCBI Taxonomy" id="1335746"/>
    <lineage>
        <taxon>Bacteria</taxon>
        <taxon>Pseudomonadati</taxon>
        <taxon>Pseudomonadota</taxon>
        <taxon>Gammaproteobacteria</taxon>
        <taxon>Chromatiales</taxon>
        <taxon>Ectothiorhodospiraceae</taxon>
        <taxon>Spiribacter</taxon>
    </lineage>
</organism>
<dbReference type="Proteomes" id="UP000315400">
    <property type="component" value="Unassembled WGS sequence"/>
</dbReference>
<name>A0A540VN16_9GAMM</name>
<dbReference type="EMBL" id="VIFK01000265">
    <property type="protein sequence ID" value="TQE98164.1"/>
    <property type="molecule type" value="Genomic_DNA"/>
</dbReference>
<evidence type="ECO:0000313" key="1">
    <source>
        <dbReference type="EMBL" id="TQE98164.1"/>
    </source>
</evidence>
<accession>A0A540VN16</accession>
<sequence>MNTKTETPDSGMNVEIPLSVMRTVWLADAIAKYPLERLIECLDEGIAHTFHEAAISELRRLSSQAMDDAADFEMEVRTLAALNRRLLKNSAGEEDDNGEH</sequence>
<proteinExistence type="predicted"/>
<protein>
    <submittedName>
        <fullName evidence="1">Uncharacterized protein</fullName>
    </submittedName>
</protein>
<reference evidence="1 2" key="1">
    <citation type="submission" date="2019-06" db="EMBL/GenBank/DDBJ databases">
        <title>Metagenome assembled Genome of Spiribacter salinus SL48-SHIP from the microbial mat of Salt Lake 48 (Novosibirsk region, Russia).</title>
        <authorList>
            <person name="Shipova A."/>
            <person name="Rozanov A.S."/>
            <person name="Bryanskaya A.V."/>
            <person name="Peltek S.E."/>
        </authorList>
    </citation>
    <scope>NUCLEOTIDE SEQUENCE [LARGE SCALE GENOMIC DNA]</scope>
    <source>
        <strain evidence="1">SL48-SHIP-2</strain>
    </source>
</reference>
<evidence type="ECO:0000313" key="2">
    <source>
        <dbReference type="Proteomes" id="UP000315400"/>
    </source>
</evidence>
<dbReference type="AlphaFoldDB" id="A0A540VN16"/>